<name>T2SBW0_HELPX</name>
<keyword evidence="1" id="KW-0472">Membrane</keyword>
<evidence type="ECO:0000256" key="1">
    <source>
        <dbReference type="SAM" id="Phobius"/>
    </source>
</evidence>
<comment type="caution">
    <text evidence="3">The sequence shown here is derived from an EMBL/GenBank/DDBJ whole genome shotgun (WGS) entry which is preliminary data.</text>
</comment>
<keyword evidence="1" id="KW-0812">Transmembrane</keyword>
<keyword evidence="3" id="KW-0131">Cell cycle</keyword>
<dbReference type="EMBL" id="ASYV01000244">
    <property type="protein sequence ID" value="EQD90206.1"/>
    <property type="molecule type" value="Genomic_DNA"/>
</dbReference>
<evidence type="ECO:0000259" key="2">
    <source>
        <dbReference type="Pfam" id="PF00004"/>
    </source>
</evidence>
<feature type="transmembrane region" description="Helical" evidence="1">
    <location>
        <begin position="21"/>
        <end position="41"/>
    </location>
</feature>
<dbReference type="Gene3D" id="3.40.50.300">
    <property type="entry name" value="P-loop containing nucleotide triphosphate hydrolases"/>
    <property type="match status" value="1"/>
</dbReference>
<dbReference type="SUPFAM" id="SSF52540">
    <property type="entry name" value="P-loop containing nucleoside triphosphate hydrolases"/>
    <property type="match status" value="1"/>
</dbReference>
<dbReference type="GO" id="GO:0006508">
    <property type="term" value="P:proteolysis"/>
    <property type="evidence" value="ECO:0007669"/>
    <property type="project" value="TreeGrafter"/>
</dbReference>
<keyword evidence="1" id="KW-1133">Transmembrane helix</keyword>
<dbReference type="GO" id="GO:0005886">
    <property type="term" value="C:plasma membrane"/>
    <property type="evidence" value="ECO:0007669"/>
    <property type="project" value="TreeGrafter"/>
</dbReference>
<protein>
    <submittedName>
        <fullName evidence="3">Cell division protein FstH</fullName>
    </submittedName>
</protein>
<dbReference type="GO" id="GO:0005524">
    <property type="term" value="F:ATP binding"/>
    <property type="evidence" value="ECO:0007669"/>
    <property type="project" value="InterPro"/>
</dbReference>
<keyword evidence="3" id="KW-0132">Cell division</keyword>
<dbReference type="GO" id="GO:0051301">
    <property type="term" value="P:cell division"/>
    <property type="evidence" value="ECO:0007669"/>
    <property type="project" value="UniProtKB-KW"/>
</dbReference>
<dbReference type="PANTHER" id="PTHR23076:SF97">
    <property type="entry name" value="ATP-DEPENDENT ZINC METALLOPROTEASE YME1L1"/>
    <property type="match status" value="1"/>
</dbReference>
<dbReference type="Proteomes" id="UP000015663">
    <property type="component" value="Unassembled WGS sequence"/>
</dbReference>
<dbReference type="AlphaFoldDB" id="T2SBW0"/>
<dbReference type="Pfam" id="PF00004">
    <property type="entry name" value="AAA"/>
    <property type="match status" value="1"/>
</dbReference>
<dbReference type="PANTHER" id="PTHR23076">
    <property type="entry name" value="METALLOPROTEASE M41 FTSH"/>
    <property type="match status" value="1"/>
</dbReference>
<proteinExistence type="predicted"/>
<reference evidence="3 4" key="1">
    <citation type="journal article" date="2013" name="Genome Announc.">
        <title>Draft Genome Sequences of Helicobacter pylori Strains Isolated from Regions of Low and High Gastric Cancer Risk in Colombia.</title>
        <authorList>
            <person name="Sheh A."/>
            <person name="Piazuelo M.B."/>
            <person name="Wilson K.T."/>
            <person name="Correa P."/>
            <person name="Fox J.G."/>
        </authorList>
    </citation>
    <scope>NUCLEOTIDE SEQUENCE [LARGE SCALE GENOMIC DNA]</scope>
    <source>
        <strain evidence="3 4">PZ5080</strain>
    </source>
</reference>
<gene>
    <name evidence="3" type="ORF">L934_05190</name>
</gene>
<dbReference type="GO" id="GO:0030163">
    <property type="term" value="P:protein catabolic process"/>
    <property type="evidence" value="ECO:0007669"/>
    <property type="project" value="TreeGrafter"/>
</dbReference>
<accession>T2SBW0</accession>
<feature type="non-terminal residue" evidence="3">
    <location>
        <position position="236"/>
    </location>
</feature>
<sequence>MPFSKFLENLTAPFKRIKNRSLVLALGFLILTFCLLLFLVLSDVSRLISGKDFFYVIQSHPKQTLIEDENYFYANKGLYKTNKEAFLRAYKIPESMPIERRENLSKGSKMNLALLFFISSMLFGIFWRLPKRLDTKMSLESATKNELENAFQRYDALGVRFEDIAGVDEVKEELLEVIDYLKNPKKYQDLGIFLPKGVLLIGPPGVGKTMIAKALASEARVPFFYESGSAFSQIYV</sequence>
<dbReference type="InterPro" id="IPR003959">
    <property type="entry name" value="ATPase_AAA_core"/>
</dbReference>
<evidence type="ECO:0000313" key="3">
    <source>
        <dbReference type="EMBL" id="EQD90206.1"/>
    </source>
</evidence>
<dbReference type="InterPro" id="IPR027417">
    <property type="entry name" value="P-loop_NTPase"/>
</dbReference>
<evidence type="ECO:0000313" key="4">
    <source>
        <dbReference type="Proteomes" id="UP000015663"/>
    </source>
</evidence>
<feature type="transmembrane region" description="Helical" evidence="1">
    <location>
        <begin position="110"/>
        <end position="129"/>
    </location>
</feature>
<organism evidence="3 4">
    <name type="scientific">Helicobacter pylori PZ5080</name>
    <dbReference type="NCBI Taxonomy" id="1337394"/>
    <lineage>
        <taxon>Bacteria</taxon>
        <taxon>Pseudomonadati</taxon>
        <taxon>Campylobacterota</taxon>
        <taxon>Epsilonproteobacteria</taxon>
        <taxon>Campylobacterales</taxon>
        <taxon>Helicobacteraceae</taxon>
        <taxon>Helicobacter</taxon>
    </lineage>
</organism>
<dbReference type="GO" id="GO:0016887">
    <property type="term" value="F:ATP hydrolysis activity"/>
    <property type="evidence" value="ECO:0007669"/>
    <property type="project" value="InterPro"/>
</dbReference>
<feature type="domain" description="ATPase AAA-type core" evidence="2">
    <location>
        <begin position="198"/>
        <end position="232"/>
    </location>
</feature>
<dbReference type="GO" id="GO:0004176">
    <property type="term" value="F:ATP-dependent peptidase activity"/>
    <property type="evidence" value="ECO:0007669"/>
    <property type="project" value="TreeGrafter"/>
</dbReference>